<dbReference type="STRING" id="535712.A4Z71_02465"/>
<dbReference type="InterPro" id="IPR058407">
    <property type="entry name" value="DUF8094"/>
</dbReference>
<dbReference type="KEGG" id="rpla:A4Z71_02465"/>
<dbReference type="EMBL" id="CP015208">
    <property type="protein sequence ID" value="AOY55873.1"/>
    <property type="molecule type" value="Genomic_DNA"/>
</dbReference>
<dbReference type="AlphaFoldDB" id="A0A1D9DYJ1"/>
<evidence type="ECO:0000313" key="5">
    <source>
        <dbReference type="Proteomes" id="UP000243784"/>
    </source>
</evidence>
<evidence type="ECO:0000259" key="3">
    <source>
        <dbReference type="Pfam" id="PF26366"/>
    </source>
</evidence>
<dbReference type="RefSeq" id="WP_070954384.1">
    <property type="nucleotide sequence ID" value="NZ_CP015208.1"/>
</dbReference>
<keyword evidence="2" id="KW-0812">Transmembrane</keyword>
<feature type="transmembrane region" description="Helical" evidence="2">
    <location>
        <begin position="235"/>
        <end position="255"/>
    </location>
</feature>
<keyword evidence="5" id="KW-1185">Reference proteome</keyword>
<proteinExistence type="predicted"/>
<feature type="domain" description="DUF8094" evidence="3">
    <location>
        <begin position="276"/>
        <end position="564"/>
    </location>
</feature>
<dbReference type="Pfam" id="PF26366">
    <property type="entry name" value="DUF8094"/>
    <property type="match status" value="1"/>
</dbReference>
<evidence type="ECO:0000313" key="4">
    <source>
        <dbReference type="EMBL" id="AOY55873.1"/>
    </source>
</evidence>
<evidence type="ECO:0000256" key="1">
    <source>
        <dbReference type="SAM" id="MobiDB-lite"/>
    </source>
</evidence>
<keyword evidence="2" id="KW-0472">Membrane</keyword>
<gene>
    <name evidence="4" type="ORF">A4Z71_02465</name>
</gene>
<reference evidence="4 5" key="1">
    <citation type="journal article" date="2016" name="Biochim. Biophys. Acta">
        <title>Photochemical characterization of actinorhodopsin and its functional existence in the natural host.</title>
        <authorList>
            <person name="Nakamura S."/>
            <person name="Kikukawa T."/>
            <person name="Tamogami J."/>
            <person name="Kamiya M."/>
            <person name="Aizawa T."/>
            <person name="Hahn M.W."/>
            <person name="Ihara K."/>
            <person name="Kamo N."/>
            <person name="Demura M."/>
        </authorList>
    </citation>
    <scope>NUCLEOTIDE SEQUENCE [LARGE SCALE GENOMIC DNA]</scope>
    <source>
        <strain evidence="4 5">MWH-Dar1</strain>
    </source>
</reference>
<sequence length="569" mass="60882">MRFVIAAALFVLSVVALLVGLAERTIWAPAPTIAKTITLDTQTPYLVIPNETLRLAAGNPKVTATGSDKVFIAYGRQTDVEAWVGDNTRGIISFDAQSGELFEEVVTAGRDLASPVGSDLWRYEQSGEQTATLAVSVEDESGVLIASDGQADAPTQVQLVWPVDHDLYWSNFWLITGAVLLTAAMILNLIAYRIQRRNRGPRRRTPAPPKPPRYRVKRKPSQAPVRGRRSAKRRMVAFVGGISMLSLLAGCTPNPQATESASPSPSASAIEVAPAVITSAQLTRIVGQVSQVVAEADEVSDKKLLTPRVAGPAFSLRAAHYVLRSKSTSIEALPAIAAAPISFSLPAASTSWPRTVMAVTDAEGEETYPQMLVLQQESPRTNYKMIYNIRLIPGAEIPEVPATELGAIPVDSSSLFLKLPPIDLAASYGDVLNNGMASLNAGLFDLENDAYYQQVSKSQKDQVANLPDANITFAHALGDEKNVLSLSTSNSGALVAVYLTDIYTIKPKNRNSAVAVTGLEKILLGADGSTKGVRTLYGNMLLFYVPAVADESGIRLLGATQGLLSVRSL</sequence>
<feature type="compositionally biased region" description="Basic residues" evidence="1">
    <location>
        <begin position="212"/>
        <end position="230"/>
    </location>
</feature>
<name>A0A1D9DYJ1_9MICO</name>
<feature type="transmembrane region" description="Helical" evidence="2">
    <location>
        <begin position="172"/>
        <end position="194"/>
    </location>
</feature>
<organism evidence="4 5">
    <name type="scientific">Candidatus Rhodoluna planktonica</name>
    <dbReference type="NCBI Taxonomy" id="535712"/>
    <lineage>
        <taxon>Bacteria</taxon>
        <taxon>Bacillati</taxon>
        <taxon>Actinomycetota</taxon>
        <taxon>Actinomycetes</taxon>
        <taxon>Micrococcales</taxon>
        <taxon>Microbacteriaceae</taxon>
        <taxon>Luna cluster</taxon>
        <taxon>Luna-1 subcluster</taxon>
        <taxon>Rhodoluna</taxon>
    </lineage>
</organism>
<evidence type="ECO:0000256" key="2">
    <source>
        <dbReference type="SAM" id="Phobius"/>
    </source>
</evidence>
<dbReference type="Proteomes" id="UP000243784">
    <property type="component" value="Chromosome"/>
</dbReference>
<accession>A0A1D9DYJ1</accession>
<feature type="region of interest" description="Disordered" evidence="1">
    <location>
        <begin position="198"/>
        <end position="230"/>
    </location>
</feature>
<dbReference type="OrthoDB" id="3265533at2"/>
<protein>
    <recommendedName>
        <fullName evidence="3">DUF8094 domain-containing protein</fullName>
    </recommendedName>
</protein>
<keyword evidence="2" id="KW-1133">Transmembrane helix</keyword>